<dbReference type="OrthoDB" id="954305at2"/>
<accession>A0A5C4MKP9</accession>
<evidence type="ECO:0000313" key="2">
    <source>
        <dbReference type="EMBL" id="TNC45005.1"/>
    </source>
</evidence>
<sequence>MTRSRKARESDIDEIALALPRTTKVPGWGGLPSYQVSKKFFVGYRSPRPDALDAETGERLTDVLVFRVPDEGDKRALVQGDGPWFTTDHFNGYNAVLLRLAHLGQLTRDELAEVIEDAWRSQAPKTVVRRWEDERLS</sequence>
<evidence type="ECO:0000313" key="1">
    <source>
        <dbReference type="EMBL" id="TNC43777.1"/>
    </source>
</evidence>
<dbReference type="AlphaFoldDB" id="A0A5C4MKP9"/>
<reference evidence="2 3" key="1">
    <citation type="submission" date="2019-05" db="EMBL/GenBank/DDBJ databases">
        <title>Mumia sp. nov., isolated from the intestinal contents of plateau pika (Ochotona curzoniae) in the Qinghai-Tibet plateau of China.</title>
        <authorList>
            <person name="Tian Z."/>
        </authorList>
    </citation>
    <scope>NUCLEOTIDE SEQUENCE [LARGE SCALE GENOMIC DNA]</scope>
    <source>
        <strain evidence="3">527</strain>
        <strain evidence="2">Z527</strain>
    </source>
</reference>
<gene>
    <name evidence="2" type="ORF">FHE65_15550</name>
    <name evidence="1" type="ORF">FHE65_17420</name>
</gene>
<proteinExistence type="predicted"/>
<dbReference type="EMBL" id="VDFR01000077">
    <property type="protein sequence ID" value="TNC43777.1"/>
    <property type="molecule type" value="Genomic_DNA"/>
</dbReference>
<comment type="caution">
    <text evidence="2">The sequence shown here is derived from an EMBL/GenBank/DDBJ whole genome shotgun (WGS) entry which is preliminary data.</text>
</comment>
<organism evidence="2 3">
    <name type="scientific">Mumia zhuanghuii</name>
    <dbReference type="NCBI Taxonomy" id="2585211"/>
    <lineage>
        <taxon>Bacteria</taxon>
        <taxon>Bacillati</taxon>
        <taxon>Actinomycetota</taxon>
        <taxon>Actinomycetes</taxon>
        <taxon>Propionibacteriales</taxon>
        <taxon>Nocardioidaceae</taxon>
        <taxon>Mumia</taxon>
    </lineage>
</organism>
<dbReference type="EMBL" id="VDFR01000070">
    <property type="protein sequence ID" value="TNC45005.1"/>
    <property type="molecule type" value="Genomic_DNA"/>
</dbReference>
<dbReference type="InterPro" id="IPR058532">
    <property type="entry name" value="YjbR/MT2646/Rv2570-like"/>
</dbReference>
<evidence type="ECO:0008006" key="4">
    <source>
        <dbReference type="Google" id="ProtNLM"/>
    </source>
</evidence>
<protein>
    <recommendedName>
        <fullName evidence="4">MmcQ/YjbR family DNA-binding protein</fullName>
    </recommendedName>
</protein>
<name>A0A5C4MKP9_9ACTN</name>
<dbReference type="Pfam" id="PF04237">
    <property type="entry name" value="YjbR"/>
    <property type="match status" value="1"/>
</dbReference>
<evidence type="ECO:0000313" key="3">
    <source>
        <dbReference type="Proteomes" id="UP000306740"/>
    </source>
</evidence>
<dbReference type="Proteomes" id="UP000306740">
    <property type="component" value="Unassembled WGS sequence"/>
</dbReference>
<dbReference type="RefSeq" id="WP_139106176.1">
    <property type="nucleotide sequence ID" value="NZ_VDFR01000070.1"/>
</dbReference>